<protein>
    <submittedName>
        <fullName evidence="9">Membrane protein YhiD involved in acid resistance</fullName>
    </submittedName>
</protein>
<dbReference type="PANTHER" id="PTHR33778">
    <property type="entry name" value="PROTEIN MGTC"/>
    <property type="match status" value="1"/>
</dbReference>
<evidence type="ECO:0000256" key="2">
    <source>
        <dbReference type="ARBA" id="ARBA00009298"/>
    </source>
</evidence>
<reference evidence="9 10" key="1">
    <citation type="submission" date="2021-03" db="EMBL/GenBank/DDBJ databases">
        <title>Genomic Encyclopedia of Type Strains, Phase IV (KMG-IV): sequencing the most valuable type-strain genomes for metagenomic binning, comparative biology and taxonomic classification.</title>
        <authorList>
            <person name="Goeker M."/>
        </authorList>
    </citation>
    <scope>NUCLEOTIDE SEQUENCE [LARGE SCALE GENOMIC DNA]</scope>
    <source>
        <strain evidence="9 10">DSM 27512</strain>
    </source>
</reference>
<evidence type="ECO:0000256" key="6">
    <source>
        <dbReference type="ARBA" id="ARBA00023136"/>
    </source>
</evidence>
<comment type="subcellular location">
    <subcellularLocation>
        <location evidence="1">Cell membrane</location>
        <topology evidence="1">Multi-pass membrane protein</topology>
    </subcellularLocation>
</comment>
<dbReference type="Proteomes" id="UP001314903">
    <property type="component" value="Unassembled WGS sequence"/>
</dbReference>
<dbReference type="Pfam" id="PF02308">
    <property type="entry name" value="MgtC"/>
    <property type="match status" value="1"/>
</dbReference>
<dbReference type="PANTHER" id="PTHR33778:SF1">
    <property type="entry name" value="MAGNESIUM TRANSPORTER YHID-RELATED"/>
    <property type="match status" value="1"/>
</dbReference>
<keyword evidence="10" id="KW-1185">Reference proteome</keyword>
<keyword evidence="4 7" id="KW-0812">Transmembrane</keyword>
<evidence type="ECO:0000256" key="1">
    <source>
        <dbReference type="ARBA" id="ARBA00004651"/>
    </source>
</evidence>
<proteinExistence type="inferred from homology"/>
<comment type="similarity">
    <text evidence="2">Belongs to the MgtC/SapB family.</text>
</comment>
<comment type="caution">
    <text evidence="9">The sequence shown here is derived from an EMBL/GenBank/DDBJ whole genome shotgun (WGS) entry which is preliminary data.</text>
</comment>
<organism evidence="9 10">
    <name type="scientific">Acetoanaerobium pronyense</name>
    <dbReference type="NCBI Taxonomy" id="1482736"/>
    <lineage>
        <taxon>Bacteria</taxon>
        <taxon>Bacillati</taxon>
        <taxon>Bacillota</taxon>
        <taxon>Clostridia</taxon>
        <taxon>Peptostreptococcales</taxon>
        <taxon>Filifactoraceae</taxon>
        <taxon>Acetoanaerobium</taxon>
    </lineage>
</organism>
<sequence>MGAGTIIHTKGSIKGLTTAATLWLVACLGISIGYGYYLISISALFICVMVLISLKKFQKKLFHDGATVRVELEFTKKSKTVDFIDTYFMNKNIRVVDMDFIRGSDEGVKGCIYTLNLPRSMDILKVIRDLSYNENILEIRKLKED</sequence>
<name>A0ABS4KFP3_9FIRM</name>
<feature type="transmembrane region" description="Helical" evidence="7">
    <location>
        <begin position="20"/>
        <end position="52"/>
    </location>
</feature>
<keyword evidence="3" id="KW-1003">Cell membrane</keyword>
<evidence type="ECO:0000259" key="8">
    <source>
        <dbReference type="Pfam" id="PF02308"/>
    </source>
</evidence>
<dbReference type="EMBL" id="JAGGLI010000002">
    <property type="protein sequence ID" value="MBP2026605.1"/>
    <property type="molecule type" value="Genomic_DNA"/>
</dbReference>
<evidence type="ECO:0000256" key="3">
    <source>
        <dbReference type="ARBA" id="ARBA00022475"/>
    </source>
</evidence>
<keyword evidence="5 7" id="KW-1133">Transmembrane helix</keyword>
<evidence type="ECO:0000256" key="7">
    <source>
        <dbReference type="SAM" id="Phobius"/>
    </source>
</evidence>
<feature type="domain" description="MgtC/SapB/SrpB/YhiD N-terminal" evidence="8">
    <location>
        <begin position="1"/>
        <end position="59"/>
    </location>
</feature>
<accession>A0ABS4KFP3</accession>
<keyword evidence="6 7" id="KW-0472">Membrane</keyword>
<dbReference type="InterPro" id="IPR003416">
    <property type="entry name" value="MgtC/SapB/SrpB/YhiD_fam"/>
</dbReference>
<dbReference type="InterPro" id="IPR049177">
    <property type="entry name" value="MgtC_SapB_SrpB_YhiD_N"/>
</dbReference>
<evidence type="ECO:0000256" key="4">
    <source>
        <dbReference type="ARBA" id="ARBA00022692"/>
    </source>
</evidence>
<evidence type="ECO:0000256" key="5">
    <source>
        <dbReference type="ARBA" id="ARBA00022989"/>
    </source>
</evidence>
<evidence type="ECO:0000313" key="9">
    <source>
        <dbReference type="EMBL" id="MBP2026605.1"/>
    </source>
</evidence>
<evidence type="ECO:0000313" key="10">
    <source>
        <dbReference type="Proteomes" id="UP001314903"/>
    </source>
</evidence>
<gene>
    <name evidence="9" type="ORF">J2Z35_000394</name>
</gene>